<sequence>MITYHEMEDDVLYSLEMDDLLAQISRAAGEKITLRRYCPQYDSPADVPREKRSALHTALYRETMALMLMADSARYGVTLGQKISLYREALSILESTHSADSGRPITFSSFKELLGKTAEEAARQRTGKEQA</sequence>
<reference evidence="1" key="1">
    <citation type="journal article" date="2021" name="Proc. Natl. Acad. Sci. U.S.A.">
        <title>A Catalog of Tens of Thousands of Viruses from Human Metagenomes Reveals Hidden Associations with Chronic Diseases.</title>
        <authorList>
            <person name="Tisza M.J."/>
            <person name="Buck C.B."/>
        </authorList>
    </citation>
    <scope>NUCLEOTIDE SEQUENCE</scope>
    <source>
        <strain evidence="1">CtncN39</strain>
    </source>
</reference>
<name>A0A8S5V2D0_9CAUD</name>
<accession>A0A8S5V2D0</accession>
<organism evidence="1">
    <name type="scientific">Myoviridae sp. ctncN39</name>
    <dbReference type="NCBI Taxonomy" id="2825170"/>
    <lineage>
        <taxon>Viruses</taxon>
        <taxon>Duplodnaviria</taxon>
        <taxon>Heunggongvirae</taxon>
        <taxon>Uroviricota</taxon>
        <taxon>Caudoviricetes</taxon>
    </lineage>
</organism>
<dbReference type="EMBL" id="BK016183">
    <property type="protein sequence ID" value="DAG00852.1"/>
    <property type="molecule type" value="Genomic_DNA"/>
</dbReference>
<protein>
    <submittedName>
        <fullName evidence="1">Uncharacterized protein</fullName>
    </submittedName>
</protein>
<proteinExistence type="predicted"/>
<evidence type="ECO:0000313" key="1">
    <source>
        <dbReference type="EMBL" id="DAG00852.1"/>
    </source>
</evidence>